<keyword evidence="3" id="KW-1185">Reference proteome</keyword>
<protein>
    <submittedName>
        <fullName evidence="2">Transposase</fullName>
    </submittedName>
</protein>
<evidence type="ECO:0000259" key="1">
    <source>
        <dbReference type="Pfam" id="PF03050"/>
    </source>
</evidence>
<evidence type="ECO:0000313" key="3">
    <source>
        <dbReference type="Proteomes" id="UP000609726"/>
    </source>
</evidence>
<dbReference type="Proteomes" id="UP000609726">
    <property type="component" value="Unassembled WGS sequence"/>
</dbReference>
<organism evidence="2 3">
    <name type="scientific">Massilia mucilaginosa</name>
    <dbReference type="NCBI Taxonomy" id="2609282"/>
    <lineage>
        <taxon>Bacteria</taxon>
        <taxon>Pseudomonadati</taxon>
        <taxon>Pseudomonadota</taxon>
        <taxon>Betaproteobacteria</taxon>
        <taxon>Burkholderiales</taxon>
        <taxon>Oxalobacteraceae</taxon>
        <taxon>Telluria group</taxon>
        <taxon>Massilia</taxon>
    </lineage>
</organism>
<reference evidence="2 3" key="1">
    <citation type="submission" date="2019-10" db="EMBL/GenBank/DDBJ databases">
        <title>Taxonomy of Antarctic Massilia spp.: description of Massilia rubra sp. nov., Massilia aquatica sp. nov., Massilia mucilaginosa sp. nov., Massilia frigida sp. nov. isolated from streams, lakes and regoliths.</title>
        <authorList>
            <person name="Holochova P."/>
            <person name="Sedlacek I."/>
            <person name="Kralova S."/>
            <person name="Maslanova I."/>
            <person name="Busse H.-J."/>
            <person name="Stankova E."/>
            <person name="Vrbovska V."/>
            <person name="Kovarovic V."/>
            <person name="Bartak M."/>
            <person name="Svec P."/>
            <person name="Pantucek R."/>
        </authorList>
    </citation>
    <scope>NUCLEOTIDE SEQUENCE [LARGE SCALE GENOMIC DNA]</scope>
    <source>
        <strain evidence="2 3">CCM 8733</strain>
    </source>
</reference>
<accession>A0ABX0NXV3</accession>
<feature type="domain" description="Transposase IS66 central" evidence="1">
    <location>
        <begin position="2"/>
        <end position="33"/>
    </location>
</feature>
<dbReference type="PANTHER" id="PTHR33678:SF1">
    <property type="entry name" value="BLL1576 PROTEIN"/>
    <property type="match status" value="1"/>
</dbReference>
<evidence type="ECO:0000313" key="2">
    <source>
        <dbReference type="EMBL" id="NHZ91619.1"/>
    </source>
</evidence>
<gene>
    <name evidence="2" type="ORF">F2P45_21790</name>
</gene>
<sequence length="69" mass="7566">TVPFTNNVGERAVRMPKVKQKISGCFRTLAGAEHFCVIRSCLDTLRKQGHSMLAVLQRAFAGNPIPLIA</sequence>
<dbReference type="EMBL" id="WHJH01000032">
    <property type="protein sequence ID" value="NHZ91619.1"/>
    <property type="molecule type" value="Genomic_DNA"/>
</dbReference>
<feature type="non-terminal residue" evidence="2">
    <location>
        <position position="1"/>
    </location>
</feature>
<dbReference type="InterPro" id="IPR004291">
    <property type="entry name" value="Transposase_IS66_central"/>
</dbReference>
<proteinExistence type="predicted"/>
<name>A0ABX0NXV3_9BURK</name>
<dbReference type="PANTHER" id="PTHR33678">
    <property type="entry name" value="BLL1576 PROTEIN"/>
    <property type="match status" value="1"/>
</dbReference>
<dbReference type="InterPro" id="IPR052344">
    <property type="entry name" value="Transposase-related"/>
</dbReference>
<comment type="caution">
    <text evidence="2">The sequence shown here is derived from an EMBL/GenBank/DDBJ whole genome shotgun (WGS) entry which is preliminary data.</text>
</comment>
<dbReference type="Pfam" id="PF03050">
    <property type="entry name" value="DDE_Tnp_IS66"/>
    <property type="match status" value="1"/>
</dbReference>
<dbReference type="RefSeq" id="WP_166879930.1">
    <property type="nucleotide sequence ID" value="NZ_WHJH01000032.1"/>
</dbReference>